<comment type="subcellular location">
    <subcellularLocation>
        <location evidence="2">Secreted</location>
    </subcellularLocation>
</comment>
<dbReference type="EC" id="3.2.1.14" evidence="4"/>
<proteinExistence type="inferred from homology"/>
<dbReference type="PANTHER" id="PTHR45708:SF22">
    <property type="entry name" value="ACIDIC ENDOCHITINASE"/>
    <property type="match status" value="1"/>
</dbReference>
<dbReference type="InterPro" id="IPR045321">
    <property type="entry name" value="Cts1-like"/>
</dbReference>
<sequence length="276" mass="29320">MACKFSATFTLIFLVLVTTLISLSDAGTITIYWGQNGNEGSLADTCATGNYGIVNIAFLSTFGNGQTPMINLAGHCNPTTNGCTGFSNDIKACQSQGIKVLLSIGGGGGSYYLSSADDARPLGDAVLDGIDFDIEGGTTEHWDELARALNGYSQQRKVYLTAAPQCPFPDAWMGTALNTGLFDYVWVQFYNNAPCQYSGNADNLKSSWTQWTSISAGQIFLGLPASTEAAGSGYIPPDVLSSEVLPTIKSSSKYGGVMLWSKYYDNGYSSAIKPNV</sequence>
<evidence type="ECO:0000256" key="6">
    <source>
        <dbReference type="ARBA" id="ARBA00022729"/>
    </source>
</evidence>
<evidence type="ECO:0000256" key="3">
    <source>
        <dbReference type="ARBA" id="ARBA00009121"/>
    </source>
</evidence>
<evidence type="ECO:0000256" key="14">
    <source>
        <dbReference type="SAM" id="SignalP"/>
    </source>
</evidence>
<feature type="chain" id="PRO_5041731500" description="chitinase" evidence="14">
    <location>
        <begin position="27"/>
        <end position="276"/>
    </location>
</feature>
<dbReference type="PANTHER" id="PTHR45708">
    <property type="entry name" value="ENDOCHITINASE"/>
    <property type="match status" value="1"/>
</dbReference>
<evidence type="ECO:0000256" key="4">
    <source>
        <dbReference type="ARBA" id="ARBA00012729"/>
    </source>
</evidence>
<reference evidence="16" key="1">
    <citation type="submission" date="2023-07" db="EMBL/GenBank/DDBJ databases">
        <title>draft genome sequence of fig (Ficus carica).</title>
        <authorList>
            <person name="Takahashi T."/>
            <person name="Nishimura K."/>
        </authorList>
    </citation>
    <scope>NUCLEOTIDE SEQUENCE</scope>
</reference>
<dbReference type="Gene3D" id="3.20.20.80">
    <property type="entry name" value="Glycosidases"/>
    <property type="match status" value="1"/>
</dbReference>
<dbReference type="GO" id="GO:0006032">
    <property type="term" value="P:chitin catabolic process"/>
    <property type="evidence" value="ECO:0007669"/>
    <property type="project" value="UniProtKB-KW"/>
</dbReference>
<accession>A0AA88DI12</accession>
<comment type="catalytic activity">
    <reaction evidence="1">
        <text>Random endo-hydrolysis of N-acetyl-beta-D-glucosaminide (1-&gt;4)-beta-linkages in chitin and chitodextrins.</text>
        <dbReference type="EC" id="3.2.1.14"/>
    </reaction>
</comment>
<dbReference type="InterPro" id="IPR050542">
    <property type="entry name" value="Glycosyl_Hydrlase18_Chitinase"/>
</dbReference>
<organism evidence="16 17">
    <name type="scientific">Ficus carica</name>
    <name type="common">Common fig</name>
    <dbReference type="NCBI Taxonomy" id="3494"/>
    <lineage>
        <taxon>Eukaryota</taxon>
        <taxon>Viridiplantae</taxon>
        <taxon>Streptophyta</taxon>
        <taxon>Embryophyta</taxon>
        <taxon>Tracheophyta</taxon>
        <taxon>Spermatophyta</taxon>
        <taxon>Magnoliopsida</taxon>
        <taxon>eudicotyledons</taxon>
        <taxon>Gunneridae</taxon>
        <taxon>Pentapetalae</taxon>
        <taxon>rosids</taxon>
        <taxon>fabids</taxon>
        <taxon>Rosales</taxon>
        <taxon>Moraceae</taxon>
        <taxon>Ficeae</taxon>
        <taxon>Ficus</taxon>
    </lineage>
</organism>
<keyword evidence="9" id="KW-1015">Disulfide bond</keyword>
<dbReference type="EMBL" id="BTGU01000015">
    <property type="protein sequence ID" value="GMN42999.1"/>
    <property type="molecule type" value="Genomic_DNA"/>
</dbReference>
<keyword evidence="5" id="KW-0964">Secreted</keyword>
<keyword evidence="7 13" id="KW-0378">Hydrolase</keyword>
<evidence type="ECO:0000256" key="7">
    <source>
        <dbReference type="ARBA" id="ARBA00022801"/>
    </source>
</evidence>
<evidence type="ECO:0000256" key="13">
    <source>
        <dbReference type="RuleBase" id="RU000489"/>
    </source>
</evidence>
<name>A0AA88DI12_FICCA</name>
<keyword evidence="8" id="KW-0146">Chitin degradation</keyword>
<keyword evidence="6 14" id="KW-0732">Signal</keyword>
<evidence type="ECO:0000256" key="11">
    <source>
        <dbReference type="ARBA" id="ARBA00023295"/>
    </source>
</evidence>
<evidence type="ECO:0000256" key="2">
    <source>
        <dbReference type="ARBA" id="ARBA00004613"/>
    </source>
</evidence>
<feature type="domain" description="GH18" evidence="15">
    <location>
        <begin position="27"/>
        <end position="276"/>
    </location>
</feature>
<evidence type="ECO:0000256" key="9">
    <source>
        <dbReference type="ARBA" id="ARBA00023157"/>
    </source>
</evidence>
<dbReference type="SUPFAM" id="SSF51445">
    <property type="entry name" value="(Trans)glycosidases"/>
    <property type="match status" value="1"/>
</dbReference>
<gene>
    <name evidence="16" type="ORF">TIFTF001_012201</name>
</gene>
<evidence type="ECO:0000256" key="10">
    <source>
        <dbReference type="ARBA" id="ARBA00023277"/>
    </source>
</evidence>
<keyword evidence="11 13" id="KW-0326">Glycosidase</keyword>
<dbReference type="GO" id="GO:0005576">
    <property type="term" value="C:extracellular region"/>
    <property type="evidence" value="ECO:0007669"/>
    <property type="project" value="UniProtKB-SubCell"/>
</dbReference>
<comment type="similarity">
    <text evidence="3">Belongs to the glycosyl hydrolase 18 family. Chitinase class II subfamily.</text>
</comment>
<evidence type="ECO:0000313" key="17">
    <source>
        <dbReference type="Proteomes" id="UP001187192"/>
    </source>
</evidence>
<feature type="signal peptide" evidence="14">
    <location>
        <begin position="1"/>
        <end position="26"/>
    </location>
</feature>
<dbReference type="GO" id="GO:0000272">
    <property type="term" value="P:polysaccharide catabolic process"/>
    <property type="evidence" value="ECO:0007669"/>
    <property type="project" value="UniProtKB-KW"/>
</dbReference>
<comment type="caution">
    <text evidence="16">The sequence shown here is derived from an EMBL/GenBank/DDBJ whole genome shotgun (WGS) entry which is preliminary data.</text>
</comment>
<dbReference type="Proteomes" id="UP001187192">
    <property type="component" value="Unassembled WGS sequence"/>
</dbReference>
<protein>
    <recommendedName>
        <fullName evidence="4">chitinase</fullName>
        <ecNumber evidence="4">3.2.1.14</ecNumber>
    </recommendedName>
</protein>
<evidence type="ECO:0000256" key="5">
    <source>
        <dbReference type="ARBA" id="ARBA00022525"/>
    </source>
</evidence>
<dbReference type="PROSITE" id="PS51910">
    <property type="entry name" value="GH18_2"/>
    <property type="match status" value="1"/>
</dbReference>
<keyword evidence="17" id="KW-1185">Reference proteome</keyword>
<dbReference type="InterPro" id="IPR001223">
    <property type="entry name" value="Glyco_hydro18_cat"/>
</dbReference>
<evidence type="ECO:0000256" key="1">
    <source>
        <dbReference type="ARBA" id="ARBA00000822"/>
    </source>
</evidence>
<evidence type="ECO:0000259" key="15">
    <source>
        <dbReference type="PROSITE" id="PS51910"/>
    </source>
</evidence>
<evidence type="ECO:0000313" key="16">
    <source>
        <dbReference type="EMBL" id="GMN42999.1"/>
    </source>
</evidence>
<dbReference type="GO" id="GO:0008843">
    <property type="term" value="F:endochitinase activity"/>
    <property type="evidence" value="ECO:0007669"/>
    <property type="project" value="UniProtKB-EC"/>
</dbReference>
<keyword evidence="12" id="KW-0624">Polysaccharide degradation</keyword>
<dbReference type="FunFam" id="3.20.20.80:FF:000015">
    <property type="entry name" value="Acidic endochitinase SE2"/>
    <property type="match status" value="1"/>
</dbReference>
<evidence type="ECO:0000256" key="12">
    <source>
        <dbReference type="ARBA" id="ARBA00023326"/>
    </source>
</evidence>
<dbReference type="InterPro" id="IPR001579">
    <property type="entry name" value="Glyco_hydro_18_chit_AS"/>
</dbReference>
<dbReference type="PROSITE" id="PS01095">
    <property type="entry name" value="GH18_1"/>
    <property type="match status" value="1"/>
</dbReference>
<evidence type="ECO:0000256" key="8">
    <source>
        <dbReference type="ARBA" id="ARBA00023024"/>
    </source>
</evidence>
<dbReference type="Pfam" id="PF00704">
    <property type="entry name" value="Glyco_hydro_18"/>
    <property type="match status" value="1"/>
</dbReference>
<keyword evidence="10" id="KW-0119">Carbohydrate metabolism</keyword>
<dbReference type="InterPro" id="IPR017853">
    <property type="entry name" value="GH"/>
</dbReference>
<dbReference type="AlphaFoldDB" id="A0AA88DI12"/>
<dbReference type="CDD" id="cd02877">
    <property type="entry name" value="GH18_hevamine_XipI_class_III"/>
    <property type="match status" value="1"/>
</dbReference>